<dbReference type="InterPro" id="IPR036420">
    <property type="entry name" value="BRCT_dom_sf"/>
</dbReference>
<dbReference type="OrthoDB" id="342264at2759"/>
<evidence type="ECO:0000256" key="1">
    <source>
        <dbReference type="SAM" id="MobiDB-lite"/>
    </source>
</evidence>
<name>A0A9P4TKX5_CURKU</name>
<organism evidence="3 4">
    <name type="scientific">Curvularia kusanoi</name>
    <name type="common">Cochliobolus kusanoi</name>
    <dbReference type="NCBI Taxonomy" id="90978"/>
    <lineage>
        <taxon>Eukaryota</taxon>
        <taxon>Fungi</taxon>
        <taxon>Dikarya</taxon>
        <taxon>Ascomycota</taxon>
        <taxon>Pezizomycotina</taxon>
        <taxon>Dothideomycetes</taxon>
        <taxon>Pleosporomycetidae</taxon>
        <taxon>Pleosporales</taxon>
        <taxon>Pleosporineae</taxon>
        <taxon>Pleosporaceae</taxon>
        <taxon>Curvularia</taxon>
    </lineage>
</organism>
<comment type="caution">
    <text evidence="3">The sequence shown here is derived from an EMBL/GenBank/DDBJ whole genome shotgun (WGS) entry which is preliminary data.</text>
</comment>
<feature type="compositionally biased region" description="Polar residues" evidence="1">
    <location>
        <begin position="343"/>
        <end position="354"/>
    </location>
</feature>
<dbReference type="SUPFAM" id="SSF52113">
    <property type="entry name" value="BRCT domain"/>
    <property type="match status" value="1"/>
</dbReference>
<dbReference type="Gene3D" id="3.40.50.10190">
    <property type="entry name" value="BRCT domain"/>
    <property type="match status" value="2"/>
</dbReference>
<dbReference type="AlphaFoldDB" id="A0A9P4TKX5"/>
<feature type="region of interest" description="Disordered" evidence="1">
    <location>
        <begin position="232"/>
        <end position="358"/>
    </location>
</feature>
<gene>
    <name evidence="3" type="ORF">E8E13_009901</name>
</gene>
<feature type="compositionally biased region" description="Acidic residues" evidence="1">
    <location>
        <begin position="153"/>
        <end position="162"/>
    </location>
</feature>
<proteinExistence type="predicted"/>
<sequence length="577" mass="63414">MRLQHFIASSRLTLSVALQEDKPKNIILRSKSLTVTASPPSEGDELLGLLTLQSGNVKLEAVKQLLVQPDHPLSSSKDQLIPGPHANAYQLEPASEGRIEILILRLGDVITSPDSCDKLSCVHQASEVQVNSSAAEFGQAAASKALQSRKESPEDETEDETISDNTVTEVPRTQPVTQQIRTQPSATPQLATHQSIVQETPTTDRMMPVTKIEHPNAAALSEPPVMVVTETFSTARTGRSPKSTTQDSLNDPDGKRPHSSPEVRIDRRHTRKRPSADPASDAEAVLSADSPLVKRIKTDIPNEDDEDSIDQVSPLDQINFNPTRTTYSARLKKRPRAAEEATPTKSTRSSQRSETAAVYEGDPPRVAFSNSAISESSSAVKFLKKHGGALLSSVEDKCNVLCVRDGGLLKTMKVFQAIALGVPIVTDKWLLDSAKKGEFLDLVAYKPSLAQQEKDWNYDLDTVWSMVQKPFEGYSIYFTPALKKTYNNFREIERVCHTVGAKIVAKHTGKHDNVIVLATEDDDADAEKLVENGETCFHKDLLTMSILRGNVDLVSNEFKIRQQNTGGTRKRAPRKST</sequence>
<feature type="region of interest" description="Disordered" evidence="1">
    <location>
        <begin position="142"/>
        <end position="196"/>
    </location>
</feature>
<reference evidence="3" key="1">
    <citation type="submission" date="2019-04" db="EMBL/GenBank/DDBJ databases">
        <title>Sequencing of skin fungus with MAO and IRED activity.</title>
        <authorList>
            <person name="Marsaioli A.J."/>
            <person name="Bonatto J.M.C."/>
            <person name="Reis Junior O."/>
        </authorList>
    </citation>
    <scope>NUCLEOTIDE SEQUENCE</scope>
    <source>
        <strain evidence="3">30M1</strain>
    </source>
</reference>
<dbReference type="Proteomes" id="UP000801428">
    <property type="component" value="Unassembled WGS sequence"/>
</dbReference>
<dbReference type="CDD" id="cd17744">
    <property type="entry name" value="BRCT_MDC1_rpt1"/>
    <property type="match status" value="1"/>
</dbReference>
<dbReference type="SMART" id="SM00292">
    <property type="entry name" value="BRCT"/>
    <property type="match status" value="2"/>
</dbReference>
<dbReference type="InterPro" id="IPR001357">
    <property type="entry name" value="BRCT_dom"/>
</dbReference>
<feature type="compositionally biased region" description="Polar residues" evidence="1">
    <location>
        <begin position="174"/>
        <end position="196"/>
    </location>
</feature>
<accession>A0A9P4TKX5</accession>
<dbReference type="Pfam" id="PF00533">
    <property type="entry name" value="BRCT"/>
    <property type="match status" value="1"/>
</dbReference>
<dbReference type="PROSITE" id="PS50172">
    <property type="entry name" value="BRCT"/>
    <property type="match status" value="1"/>
</dbReference>
<evidence type="ECO:0000313" key="3">
    <source>
        <dbReference type="EMBL" id="KAF3009782.1"/>
    </source>
</evidence>
<evidence type="ECO:0000259" key="2">
    <source>
        <dbReference type="PROSITE" id="PS50172"/>
    </source>
</evidence>
<feature type="compositionally biased region" description="Basic and acidic residues" evidence="1">
    <location>
        <begin position="252"/>
        <end position="265"/>
    </location>
</feature>
<evidence type="ECO:0000313" key="4">
    <source>
        <dbReference type="Proteomes" id="UP000801428"/>
    </source>
</evidence>
<feature type="compositionally biased region" description="Polar residues" evidence="1">
    <location>
        <begin position="232"/>
        <end position="249"/>
    </location>
</feature>
<keyword evidence="4" id="KW-1185">Reference proteome</keyword>
<feature type="compositionally biased region" description="Polar residues" evidence="1">
    <location>
        <begin position="310"/>
        <end position="328"/>
    </location>
</feature>
<dbReference type="EMBL" id="SWKU01000002">
    <property type="protein sequence ID" value="KAF3009782.1"/>
    <property type="molecule type" value="Genomic_DNA"/>
</dbReference>
<feature type="domain" description="BRCT" evidence="2">
    <location>
        <begin position="363"/>
        <end position="447"/>
    </location>
</feature>
<protein>
    <recommendedName>
        <fullName evidence="2">BRCT domain-containing protein</fullName>
    </recommendedName>
</protein>